<feature type="transmembrane region" description="Helical" evidence="16">
    <location>
        <begin position="285"/>
        <end position="312"/>
    </location>
</feature>
<evidence type="ECO:0000256" key="3">
    <source>
        <dbReference type="ARBA" id="ARBA00011738"/>
    </source>
</evidence>
<dbReference type="PANTHER" id="PTHR48020">
    <property type="entry name" value="PROTON MYO-INOSITOL COTRANSPORTER"/>
    <property type="match status" value="1"/>
</dbReference>
<proteinExistence type="inferred from homology"/>
<dbReference type="OrthoDB" id="6612291at2759"/>
<feature type="compositionally biased region" description="Polar residues" evidence="15">
    <location>
        <begin position="491"/>
        <end position="507"/>
    </location>
</feature>
<dbReference type="PANTHER" id="PTHR48020:SF12">
    <property type="entry name" value="PROTON MYO-INOSITOL COTRANSPORTER"/>
    <property type="match status" value="1"/>
</dbReference>
<evidence type="ECO:0000256" key="6">
    <source>
        <dbReference type="ARBA" id="ARBA00022989"/>
    </source>
</evidence>
<dbReference type="InterPro" id="IPR020846">
    <property type="entry name" value="MFS_dom"/>
</dbReference>
<dbReference type="InterPro" id="IPR003663">
    <property type="entry name" value="Sugar/inositol_transpt"/>
</dbReference>
<comment type="subcellular location">
    <subcellularLocation>
        <location evidence="1">Membrane</location>
        <topology evidence="1">Multi-pass membrane protein</topology>
    </subcellularLocation>
</comment>
<dbReference type="GO" id="GO:0016020">
    <property type="term" value="C:membrane"/>
    <property type="evidence" value="ECO:0007669"/>
    <property type="project" value="UniProtKB-SubCell"/>
</dbReference>
<dbReference type="SUPFAM" id="SSF103473">
    <property type="entry name" value="MFS general substrate transporter"/>
    <property type="match status" value="1"/>
</dbReference>
<keyword evidence="5 16" id="KW-0812">Transmembrane</keyword>
<evidence type="ECO:0000256" key="14">
    <source>
        <dbReference type="ARBA" id="ARBA00044780"/>
    </source>
</evidence>
<dbReference type="InterPro" id="IPR005828">
    <property type="entry name" value="MFS_sugar_transport-like"/>
</dbReference>
<feature type="transmembrane region" description="Helical" evidence="16">
    <location>
        <begin position="35"/>
        <end position="58"/>
    </location>
</feature>
<evidence type="ECO:0000256" key="13">
    <source>
        <dbReference type="ARBA" id="ARBA00044710"/>
    </source>
</evidence>
<evidence type="ECO:0000259" key="17">
    <source>
        <dbReference type="PROSITE" id="PS50850"/>
    </source>
</evidence>
<evidence type="ECO:0000256" key="1">
    <source>
        <dbReference type="ARBA" id="ARBA00004141"/>
    </source>
</evidence>
<evidence type="ECO:0000313" key="19">
    <source>
        <dbReference type="Proteomes" id="UP000785679"/>
    </source>
</evidence>
<keyword evidence="6 16" id="KW-1133">Transmembrane helix</keyword>
<feature type="transmembrane region" description="Helical" evidence="16">
    <location>
        <begin position="381"/>
        <end position="402"/>
    </location>
</feature>
<evidence type="ECO:0000256" key="5">
    <source>
        <dbReference type="ARBA" id="ARBA00022692"/>
    </source>
</evidence>
<name>A0A8J8P244_HALGN</name>
<accession>A0A8J8P244</accession>
<sequence>MEHQRLISSTATAGAIQNNKSANQEFSESGIKKGFLIGFILTVGIGAVNFGYSIAVMNSLGVDFLAQFFDQVDYPTHLVSYVTTASQVGAAFGSLFSGPFTRFGKKNGLHVANLILAIGCSLTLVKNIWAVYAGRFLFGLSAGTYSVFVPSFINELTPTELKGPFGSATQFLINFGILAVNLIEIPCTDKDAVYVGGSFIHDQYWRVCFAIPILFACIQSILLFTVFNYETPKYLKQNDKQGPLLEIMGKLYTPDQVKSRIDSIQVAQELTDVPSYKDTLCNSKYAIATLIGCSLSCFQQLCGINIVMFYSSTIMNTKSVSSNVITAIVGTVNCIAVIPTIWIFKRFGRKTILYVMSFAIACSLIGMGLCFLLTFQGSDTLKIIMLMLFIIFFQFSLGPLLWIYMSEIMTEKGLSIGAGLNWILTVCFALFTQDIINAFGGSDAADSGKGTGYLFITCGAISALCGLFCLLVVKETKGLSDKQVSELYGAKSQSTKKNDNTSNEFSQ</sequence>
<dbReference type="GO" id="GO:0022857">
    <property type="term" value="F:transmembrane transporter activity"/>
    <property type="evidence" value="ECO:0007669"/>
    <property type="project" value="InterPro"/>
</dbReference>
<feature type="transmembrane region" description="Helical" evidence="16">
    <location>
        <begin position="351"/>
        <end position="375"/>
    </location>
</feature>
<evidence type="ECO:0000256" key="2">
    <source>
        <dbReference type="ARBA" id="ARBA00010992"/>
    </source>
</evidence>
<dbReference type="InterPro" id="IPR005829">
    <property type="entry name" value="Sugar_transporter_CS"/>
</dbReference>
<evidence type="ECO:0000256" key="16">
    <source>
        <dbReference type="SAM" id="Phobius"/>
    </source>
</evidence>
<evidence type="ECO:0000256" key="4">
    <source>
        <dbReference type="ARBA" id="ARBA00022448"/>
    </source>
</evidence>
<evidence type="ECO:0000256" key="15">
    <source>
        <dbReference type="SAM" id="MobiDB-lite"/>
    </source>
</evidence>
<keyword evidence="7 16" id="KW-0472">Membrane</keyword>
<comment type="subunit">
    <text evidence="3">Homodimer.</text>
</comment>
<feature type="transmembrane region" description="Helical" evidence="16">
    <location>
        <begin position="203"/>
        <end position="227"/>
    </location>
</feature>
<evidence type="ECO:0000256" key="8">
    <source>
        <dbReference type="ARBA" id="ARBA00044637"/>
    </source>
</evidence>
<dbReference type="PROSITE" id="PS00217">
    <property type="entry name" value="SUGAR_TRANSPORT_2"/>
    <property type="match status" value="1"/>
</dbReference>
<feature type="transmembrane region" description="Helical" evidence="16">
    <location>
        <begin position="108"/>
        <end position="130"/>
    </location>
</feature>
<evidence type="ECO:0000256" key="12">
    <source>
        <dbReference type="ARBA" id="ARBA00044668"/>
    </source>
</evidence>
<dbReference type="Gene3D" id="1.20.1250.20">
    <property type="entry name" value="MFS general substrate transporter like domains"/>
    <property type="match status" value="1"/>
</dbReference>
<comment type="catalytic activity">
    <reaction evidence="8">
        <text>D-galactose(in) = D-galactose(out)</text>
        <dbReference type="Rhea" id="RHEA:34915"/>
        <dbReference type="ChEBI" id="CHEBI:4139"/>
    </reaction>
    <physiologicalReaction direction="right-to-left" evidence="8">
        <dbReference type="Rhea" id="RHEA:34917"/>
    </physiologicalReaction>
</comment>
<dbReference type="AlphaFoldDB" id="A0A8J8P244"/>
<evidence type="ECO:0000313" key="18">
    <source>
        <dbReference type="EMBL" id="TNV84704.1"/>
    </source>
</evidence>
<feature type="transmembrane region" description="Helical" evidence="16">
    <location>
        <begin position="78"/>
        <end position="96"/>
    </location>
</feature>
<feature type="transmembrane region" description="Helical" evidence="16">
    <location>
        <begin position="324"/>
        <end position="344"/>
    </location>
</feature>
<comment type="catalytic activity">
    <reaction evidence="12">
        <text>D-glucosamine(out) = D-glucosamine(in)</text>
        <dbReference type="Rhea" id="RHEA:78423"/>
        <dbReference type="ChEBI" id="CHEBI:58723"/>
    </reaction>
    <physiologicalReaction direction="left-to-right" evidence="12">
        <dbReference type="Rhea" id="RHEA:78424"/>
    </physiologicalReaction>
</comment>
<comment type="catalytic activity">
    <reaction evidence="10">
        <text>D-xylose(out) = D-xylose(in)</text>
        <dbReference type="Rhea" id="RHEA:78427"/>
        <dbReference type="ChEBI" id="CHEBI:53455"/>
    </reaction>
    <physiologicalReaction direction="left-to-right" evidence="10">
        <dbReference type="Rhea" id="RHEA:78428"/>
    </physiologicalReaction>
</comment>
<evidence type="ECO:0000256" key="10">
    <source>
        <dbReference type="ARBA" id="ARBA00044656"/>
    </source>
</evidence>
<keyword evidence="4" id="KW-0813">Transport</keyword>
<dbReference type="InterPro" id="IPR050814">
    <property type="entry name" value="Myo-inositol_Transporter"/>
</dbReference>
<comment type="caution">
    <text evidence="18">The sequence shown here is derived from an EMBL/GenBank/DDBJ whole genome shotgun (WGS) entry which is preliminary data.</text>
</comment>
<dbReference type="Pfam" id="PF00083">
    <property type="entry name" value="Sugar_tr"/>
    <property type="match status" value="1"/>
</dbReference>
<comment type="catalytic activity">
    <reaction evidence="11">
        <text>D-mannose(out) = D-mannose(in)</text>
        <dbReference type="Rhea" id="RHEA:78391"/>
        <dbReference type="ChEBI" id="CHEBI:4208"/>
    </reaction>
    <physiologicalReaction direction="left-to-right" evidence="11">
        <dbReference type="Rhea" id="RHEA:78392"/>
    </physiologicalReaction>
</comment>
<feature type="transmembrane region" description="Helical" evidence="16">
    <location>
        <begin position="452"/>
        <end position="473"/>
    </location>
</feature>
<evidence type="ECO:0000256" key="9">
    <source>
        <dbReference type="ARBA" id="ARBA00044648"/>
    </source>
</evidence>
<evidence type="ECO:0000256" key="11">
    <source>
        <dbReference type="ARBA" id="ARBA00044662"/>
    </source>
</evidence>
<protein>
    <recommendedName>
        <fullName evidence="14">Hexose transporter 1</fullName>
    </recommendedName>
</protein>
<feature type="domain" description="Major facilitator superfamily (MFS) profile" evidence="17">
    <location>
        <begin position="39"/>
        <end position="477"/>
    </location>
</feature>
<comment type="catalytic activity">
    <reaction evidence="9">
        <text>D-glucose(out) = D-glucose(in)</text>
        <dbReference type="Rhea" id="RHEA:60376"/>
        <dbReference type="ChEBI" id="CHEBI:4167"/>
    </reaction>
    <physiologicalReaction direction="left-to-right" evidence="9">
        <dbReference type="Rhea" id="RHEA:60377"/>
    </physiologicalReaction>
</comment>
<comment type="similarity">
    <text evidence="2">Belongs to the major facilitator superfamily. Sugar transporter (TC 2.A.1.1) family.</text>
</comment>
<feature type="region of interest" description="Disordered" evidence="15">
    <location>
        <begin position="488"/>
        <end position="507"/>
    </location>
</feature>
<keyword evidence="19" id="KW-1185">Reference proteome</keyword>
<evidence type="ECO:0000256" key="7">
    <source>
        <dbReference type="ARBA" id="ARBA00023136"/>
    </source>
</evidence>
<reference evidence="18" key="1">
    <citation type="submission" date="2019-06" db="EMBL/GenBank/DDBJ databases">
        <authorList>
            <person name="Zheng W."/>
        </authorList>
    </citation>
    <scope>NUCLEOTIDE SEQUENCE</scope>
    <source>
        <strain evidence="18">QDHG01</strain>
    </source>
</reference>
<dbReference type="PRINTS" id="PR00171">
    <property type="entry name" value="SUGRTRNSPORT"/>
</dbReference>
<dbReference type="EMBL" id="RRYP01002502">
    <property type="protein sequence ID" value="TNV84704.1"/>
    <property type="molecule type" value="Genomic_DNA"/>
</dbReference>
<organism evidence="18 19">
    <name type="scientific">Halteria grandinella</name>
    <dbReference type="NCBI Taxonomy" id="5974"/>
    <lineage>
        <taxon>Eukaryota</taxon>
        <taxon>Sar</taxon>
        <taxon>Alveolata</taxon>
        <taxon>Ciliophora</taxon>
        <taxon>Intramacronucleata</taxon>
        <taxon>Spirotrichea</taxon>
        <taxon>Stichotrichia</taxon>
        <taxon>Sporadotrichida</taxon>
        <taxon>Halteriidae</taxon>
        <taxon>Halteria</taxon>
    </lineage>
</organism>
<feature type="transmembrane region" description="Helical" evidence="16">
    <location>
        <begin position="414"/>
        <end position="432"/>
    </location>
</feature>
<dbReference type="Proteomes" id="UP000785679">
    <property type="component" value="Unassembled WGS sequence"/>
</dbReference>
<gene>
    <name evidence="18" type="ORF">FGO68_gene9533</name>
</gene>
<comment type="catalytic activity">
    <reaction evidence="13">
        <text>D-fructose(out) = D-fructose(in)</text>
        <dbReference type="Rhea" id="RHEA:60372"/>
        <dbReference type="ChEBI" id="CHEBI:37721"/>
    </reaction>
    <physiologicalReaction direction="left-to-right" evidence="13">
        <dbReference type="Rhea" id="RHEA:60373"/>
    </physiologicalReaction>
</comment>
<dbReference type="PROSITE" id="PS50850">
    <property type="entry name" value="MFS"/>
    <property type="match status" value="1"/>
</dbReference>
<dbReference type="InterPro" id="IPR036259">
    <property type="entry name" value="MFS_trans_sf"/>
</dbReference>